<comment type="caution">
    <text evidence="1">The sequence shown here is derived from an EMBL/GenBank/DDBJ whole genome shotgun (WGS) entry which is preliminary data.</text>
</comment>
<sequence length="164" mass="19607">RREAAMKSEIWLRNKHFKETFRRNYPWKKNKAVQTYFFRAMYRALSLDEVREELELARDYLEAEDVKWKDSIPTSNRTHTSQVVASLAFHILKLVRKWHLDVFNFAAKDRKGKLSFLCQKVSYFSALPVSLQTLTFKQLQLVEKEQKKGKPIYWDPDPEAMLYA</sequence>
<dbReference type="Proteomes" id="UP000447873">
    <property type="component" value="Unassembled WGS sequence"/>
</dbReference>
<feature type="non-terminal residue" evidence="1">
    <location>
        <position position="164"/>
    </location>
</feature>
<organism evidence="1 2">
    <name type="scientific">Venturia inaequalis</name>
    <name type="common">Apple scab fungus</name>
    <dbReference type="NCBI Taxonomy" id="5025"/>
    <lineage>
        <taxon>Eukaryota</taxon>
        <taxon>Fungi</taxon>
        <taxon>Dikarya</taxon>
        <taxon>Ascomycota</taxon>
        <taxon>Pezizomycotina</taxon>
        <taxon>Dothideomycetes</taxon>
        <taxon>Pleosporomycetidae</taxon>
        <taxon>Venturiales</taxon>
        <taxon>Venturiaceae</taxon>
        <taxon>Venturia</taxon>
    </lineage>
</organism>
<reference evidence="1 2" key="1">
    <citation type="submission" date="2018-12" db="EMBL/GenBank/DDBJ databases">
        <title>Venturia inaequalis Genome Resource.</title>
        <authorList>
            <person name="Lichtner F.J."/>
        </authorList>
    </citation>
    <scope>NUCLEOTIDE SEQUENCE [LARGE SCALE GENOMIC DNA]</scope>
    <source>
        <strain evidence="1 2">120213</strain>
    </source>
</reference>
<evidence type="ECO:0000313" key="1">
    <source>
        <dbReference type="EMBL" id="KAE9961207.1"/>
    </source>
</evidence>
<feature type="non-terminal residue" evidence="1">
    <location>
        <position position="1"/>
    </location>
</feature>
<name>A0A8H3U0Y8_VENIN</name>
<accession>A0A8H3U0Y8</accession>
<protein>
    <submittedName>
        <fullName evidence="1">Uncharacterized protein</fullName>
    </submittedName>
</protein>
<proteinExistence type="predicted"/>
<dbReference type="AlphaFoldDB" id="A0A8H3U0Y8"/>
<gene>
    <name evidence="1" type="ORF">EG328_004825</name>
</gene>
<evidence type="ECO:0000313" key="2">
    <source>
        <dbReference type="Proteomes" id="UP000447873"/>
    </source>
</evidence>
<dbReference type="EMBL" id="WNWS01002604">
    <property type="protein sequence ID" value="KAE9961207.1"/>
    <property type="molecule type" value="Genomic_DNA"/>
</dbReference>